<dbReference type="InterPro" id="IPR010998">
    <property type="entry name" value="Integrase_recombinase_N"/>
</dbReference>
<accession>A0A160M9Z1</accession>
<keyword evidence="4" id="KW-0233">DNA recombination</keyword>
<dbReference type="InterPro" id="IPR050090">
    <property type="entry name" value="Tyrosine_recombinase_XerCD"/>
</dbReference>
<dbReference type="PANTHER" id="PTHR30349">
    <property type="entry name" value="PHAGE INTEGRASE-RELATED"/>
    <property type="match status" value="1"/>
</dbReference>
<dbReference type="Pfam" id="PF02899">
    <property type="entry name" value="Phage_int_SAM_1"/>
    <property type="match status" value="1"/>
</dbReference>
<sequence length="307" mass="35503">MFLEDVLNEYLYHCMAKGYTQKTMKNKRQELKQIKEYLVERRGINELESVTPFDLKAYVRFKQQAGLQPQSIVSMFKMIKAFFSWCEKEGYLKENIAKRVETPKVPKKVLKGFNASEIQAMINAFTFKNYIEARNKTIIAMLADCGLRAMELRGLLNVNVKETSILVNGKGNKERLIFISPALKRILIKYERIKNQHFKDKITTDHYFLSYKGTELSHVGLDNVIKLAGNKAGVEGKRVSPHSFRHFFATQFLLNANFHGNVDIYTLSKLLGHSEISTTQRYLSTLEDFELIEKAMPSSPLMNLNRR</sequence>
<dbReference type="InterPro" id="IPR013762">
    <property type="entry name" value="Integrase-like_cat_sf"/>
</dbReference>
<dbReference type="KEGG" id="bon:A361_10385"/>
<evidence type="ECO:0000259" key="6">
    <source>
        <dbReference type="PROSITE" id="PS51898"/>
    </source>
</evidence>
<protein>
    <submittedName>
        <fullName evidence="8">Recombinase</fullName>
    </submittedName>
</protein>
<dbReference type="GO" id="GO:0006310">
    <property type="term" value="P:DNA recombination"/>
    <property type="evidence" value="ECO:0007669"/>
    <property type="project" value="UniProtKB-KW"/>
</dbReference>
<gene>
    <name evidence="8" type="ORF">A361_10385</name>
</gene>
<comment type="similarity">
    <text evidence="1">Belongs to the 'phage' integrase family.</text>
</comment>
<dbReference type="RefSeq" id="WP_019381832.1">
    <property type="nucleotide sequence ID" value="NZ_CP015506.1"/>
</dbReference>
<dbReference type="STRING" id="1196031.A361_10385"/>
<evidence type="ECO:0000256" key="1">
    <source>
        <dbReference type="ARBA" id="ARBA00008857"/>
    </source>
</evidence>
<dbReference type="PANTHER" id="PTHR30349:SF41">
    <property type="entry name" value="INTEGRASE_RECOMBINASE PROTEIN MJ0367-RELATED"/>
    <property type="match status" value="1"/>
</dbReference>
<feature type="domain" description="Tyr recombinase" evidence="6">
    <location>
        <begin position="108"/>
        <end position="297"/>
    </location>
</feature>
<dbReference type="InterPro" id="IPR004107">
    <property type="entry name" value="Integrase_SAM-like_N"/>
</dbReference>
<dbReference type="InterPro" id="IPR044068">
    <property type="entry name" value="CB"/>
</dbReference>
<feature type="domain" description="Core-binding (CB)" evidence="7">
    <location>
        <begin position="1"/>
        <end position="87"/>
    </location>
</feature>
<dbReference type="eggNOG" id="COG4974">
    <property type="taxonomic scope" value="Bacteria"/>
</dbReference>
<dbReference type="Proteomes" id="UP000077856">
    <property type="component" value="Chromosome"/>
</dbReference>
<dbReference type="Pfam" id="PF00589">
    <property type="entry name" value="Phage_integrase"/>
    <property type="match status" value="1"/>
</dbReference>
<dbReference type="GO" id="GO:0003677">
    <property type="term" value="F:DNA binding"/>
    <property type="evidence" value="ECO:0007669"/>
    <property type="project" value="UniProtKB-UniRule"/>
</dbReference>
<evidence type="ECO:0000256" key="5">
    <source>
        <dbReference type="PROSITE-ProRule" id="PRU01248"/>
    </source>
</evidence>
<evidence type="ECO:0000259" key="7">
    <source>
        <dbReference type="PROSITE" id="PS51900"/>
    </source>
</evidence>
<evidence type="ECO:0000313" key="8">
    <source>
        <dbReference type="EMBL" id="AND39522.1"/>
    </source>
</evidence>
<dbReference type="PROSITE" id="PS51898">
    <property type="entry name" value="TYR_RECOMBINASE"/>
    <property type="match status" value="1"/>
</dbReference>
<name>A0A160M9Z1_9BACI</name>
<dbReference type="InterPro" id="IPR011010">
    <property type="entry name" value="DNA_brk_join_enz"/>
</dbReference>
<dbReference type="PROSITE" id="PS51900">
    <property type="entry name" value="CB"/>
    <property type="match status" value="1"/>
</dbReference>
<dbReference type="Gene3D" id="1.10.443.10">
    <property type="entry name" value="Intergrase catalytic core"/>
    <property type="match status" value="1"/>
</dbReference>
<keyword evidence="2" id="KW-0229">DNA integration</keyword>
<evidence type="ECO:0000256" key="3">
    <source>
        <dbReference type="ARBA" id="ARBA00023125"/>
    </source>
</evidence>
<dbReference type="InterPro" id="IPR002104">
    <property type="entry name" value="Integrase_catalytic"/>
</dbReference>
<reference evidence="8 9" key="1">
    <citation type="submission" date="2016-04" db="EMBL/GenBank/DDBJ databases">
        <title>Complete genome sequence of Bacillus oceanisediminis strain 2691.</title>
        <authorList>
            <person name="Jeong H."/>
            <person name="Kim H.J."/>
            <person name="Lee D.-W."/>
        </authorList>
    </citation>
    <scope>NUCLEOTIDE SEQUENCE [LARGE SCALE GENOMIC DNA]</scope>
    <source>
        <strain evidence="8 9">2691</strain>
    </source>
</reference>
<dbReference type="GO" id="GO:0015074">
    <property type="term" value="P:DNA integration"/>
    <property type="evidence" value="ECO:0007669"/>
    <property type="project" value="InterPro"/>
</dbReference>
<evidence type="ECO:0000313" key="9">
    <source>
        <dbReference type="Proteomes" id="UP000077856"/>
    </source>
</evidence>
<evidence type="ECO:0000256" key="4">
    <source>
        <dbReference type="ARBA" id="ARBA00023172"/>
    </source>
</evidence>
<dbReference type="AlphaFoldDB" id="A0A160M9Z1"/>
<proteinExistence type="inferred from homology"/>
<organism evidence="8 9">
    <name type="scientific">Cytobacillus oceanisediminis 2691</name>
    <dbReference type="NCBI Taxonomy" id="1196031"/>
    <lineage>
        <taxon>Bacteria</taxon>
        <taxon>Bacillati</taxon>
        <taxon>Bacillota</taxon>
        <taxon>Bacilli</taxon>
        <taxon>Bacillales</taxon>
        <taxon>Bacillaceae</taxon>
        <taxon>Cytobacillus</taxon>
    </lineage>
</organism>
<dbReference type="Gene3D" id="1.10.150.130">
    <property type="match status" value="1"/>
</dbReference>
<evidence type="ECO:0000256" key="2">
    <source>
        <dbReference type="ARBA" id="ARBA00022908"/>
    </source>
</evidence>
<dbReference type="SUPFAM" id="SSF56349">
    <property type="entry name" value="DNA breaking-rejoining enzymes"/>
    <property type="match status" value="1"/>
</dbReference>
<keyword evidence="3 5" id="KW-0238">DNA-binding</keyword>
<dbReference type="EMBL" id="CP015506">
    <property type="protein sequence ID" value="AND39522.1"/>
    <property type="molecule type" value="Genomic_DNA"/>
</dbReference>